<keyword evidence="1" id="KW-1133">Transmembrane helix</keyword>
<accession>A0A917HIH3</accession>
<name>A0A917HIH3_9BACI</name>
<dbReference type="EMBL" id="BMFR01000012">
    <property type="protein sequence ID" value="GGG80406.1"/>
    <property type="molecule type" value="Genomic_DNA"/>
</dbReference>
<evidence type="ECO:0000256" key="1">
    <source>
        <dbReference type="SAM" id="Phobius"/>
    </source>
</evidence>
<feature type="transmembrane region" description="Helical" evidence="1">
    <location>
        <begin position="107"/>
        <end position="131"/>
    </location>
</feature>
<feature type="transmembrane region" description="Helical" evidence="1">
    <location>
        <begin position="220"/>
        <end position="240"/>
    </location>
</feature>
<dbReference type="RefSeq" id="WP_188455932.1">
    <property type="nucleotide sequence ID" value="NZ_BMFR01000012.1"/>
</dbReference>
<keyword evidence="1" id="KW-0812">Transmembrane</keyword>
<dbReference type="AlphaFoldDB" id="A0A917HIH3"/>
<feature type="transmembrane region" description="Helical" evidence="1">
    <location>
        <begin position="67"/>
        <end position="87"/>
    </location>
</feature>
<reference evidence="2" key="1">
    <citation type="journal article" date="2014" name="Int. J. Syst. Evol. Microbiol.">
        <title>Complete genome sequence of Corynebacterium casei LMG S-19264T (=DSM 44701T), isolated from a smear-ripened cheese.</title>
        <authorList>
            <consortium name="US DOE Joint Genome Institute (JGI-PGF)"/>
            <person name="Walter F."/>
            <person name="Albersmeier A."/>
            <person name="Kalinowski J."/>
            <person name="Ruckert C."/>
        </authorList>
    </citation>
    <scope>NUCLEOTIDE SEQUENCE</scope>
    <source>
        <strain evidence="2">CGMCC 1.12754</strain>
    </source>
</reference>
<feature type="transmembrane region" description="Helical" evidence="1">
    <location>
        <begin position="23"/>
        <end position="47"/>
    </location>
</feature>
<sequence length="248" mass="27284">MSLTTPSMASVIRKQYKYKLRSYIGMFNSLMMLQVLAILISLGATGGRGSSNSWISINVDYYSGDTVIGFTIIWGFISAIIITTKAYREDDFVLITNRLSSNVSNMLFLVSGSVIGGITAILAGCFIRVIRYFVFDSTVIYYGNVSNVQEMFMGLGATIMFILLLSSLGYFIGTVVQLHKSLVVLVPVIIIGFLIAQGSLSNDYLLLDLTAIYFQETSFLLLLCKVIVSAGLLFSGSIIISNRMEVKR</sequence>
<evidence type="ECO:0000313" key="3">
    <source>
        <dbReference type="Proteomes" id="UP000622860"/>
    </source>
</evidence>
<proteinExistence type="predicted"/>
<feature type="transmembrane region" description="Helical" evidence="1">
    <location>
        <begin position="151"/>
        <end position="170"/>
    </location>
</feature>
<keyword evidence="3" id="KW-1185">Reference proteome</keyword>
<protein>
    <submittedName>
        <fullName evidence="2">Uncharacterized protein</fullName>
    </submittedName>
</protein>
<gene>
    <name evidence="2" type="ORF">GCM10011398_27240</name>
</gene>
<reference evidence="2" key="2">
    <citation type="submission" date="2020-09" db="EMBL/GenBank/DDBJ databases">
        <authorList>
            <person name="Sun Q."/>
            <person name="Zhou Y."/>
        </authorList>
    </citation>
    <scope>NUCLEOTIDE SEQUENCE</scope>
    <source>
        <strain evidence="2">CGMCC 1.12754</strain>
    </source>
</reference>
<comment type="caution">
    <text evidence="2">The sequence shown here is derived from an EMBL/GenBank/DDBJ whole genome shotgun (WGS) entry which is preliminary data.</text>
</comment>
<dbReference type="Proteomes" id="UP000622860">
    <property type="component" value="Unassembled WGS sequence"/>
</dbReference>
<evidence type="ECO:0000313" key="2">
    <source>
        <dbReference type="EMBL" id="GGG80406.1"/>
    </source>
</evidence>
<organism evidence="2 3">
    <name type="scientific">Virgibacillus oceani</name>
    <dbReference type="NCBI Taxonomy" id="1479511"/>
    <lineage>
        <taxon>Bacteria</taxon>
        <taxon>Bacillati</taxon>
        <taxon>Bacillota</taxon>
        <taxon>Bacilli</taxon>
        <taxon>Bacillales</taxon>
        <taxon>Bacillaceae</taxon>
        <taxon>Virgibacillus</taxon>
    </lineage>
</organism>
<keyword evidence="1" id="KW-0472">Membrane</keyword>
<feature type="transmembrane region" description="Helical" evidence="1">
    <location>
        <begin position="182"/>
        <end position="200"/>
    </location>
</feature>